<keyword evidence="3" id="KW-1185">Reference proteome</keyword>
<name>A0A7M7NF87_STRPU</name>
<dbReference type="Proteomes" id="UP000007110">
    <property type="component" value="Unassembled WGS sequence"/>
</dbReference>
<dbReference type="InParanoid" id="A0A7M7NF87"/>
<dbReference type="GeneID" id="584235"/>
<dbReference type="EnsemblMetazoa" id="XM_030978268">
    <property type="protein sequence ID" value="XP_030834128"/>
    <property type="gene ID" value="LOC584235"/>
</dbReference>
<reference evidence="3" key="1">
    <citation type="submission" date="2015-02" db="EMBL/GenBank/DDBJ databases">
        <title>Genome sequencing for Strongylocentrotus purpuratus.</title>
        <authorList>
            <person name="Murali S."/>
            <person name="Liu Y."/>
            <person name="Vee V."/>
            <person name="English A."/>
            <person name="Wang M."/>
            <person name="Skinner E."/>
            <person name="Han Y."/>
            <person name="Muzny D.M."/>
            <person name="Worley K.C."/>
            <person name="Gibbs R.A."/>
        </authorList>
    </citation>
    <scope>NUCLEOTIDE SEQUENCE</scope>
</reference>
<dbReference type="InterPro" id="IPR009689">
    <property type="entry name" value="DUF1280"/>
</dbReference>
<evidence type="ECO:0000256" key="1">
    <source>
        <dbReference type="SAM" id="Coils"/>
    </source>
</evidence>
<keyword evidence="1" id="KW-0175">Coiled coil</keyword>
<dbReference type="RefSeq" id="XP_030834128.1">
    <property type="nucleotide sequence ID" value="XM_030978268.1"/>
</dbReference>
<dbReference type="OMA" id="EYLRAPM"/>
<evidence type="ECO:0000313" key="2">
    <source>
        <dbReference type="EnsemblMetazoa" id="XP_030834128"/>
    </source>
</evidence>
<dbReference type="KEGG" id="spu:584235"/>
<dbReference type="AlphaFoldDB" id="A0A7M7NF87"/>
<protein>
    <submittedName>
        <fullName evidence="2">Uncharacterized protein</fullName>
    </submittedName>
</protein>
<dbReference type="PANTHER" id="PTHR31424:SF3">
    <property type="entry name" value="RING-TYPE DOMAIN-CONTAINING PROTEIN"/>
    <property type="match status" value="1"/>
</dbReference>
<dbReference type="PANTHER" id="PTHR31424">
    <property type="entry name" value="PROTEIN CBG23806"/>
    <property type="match status" value="1"/>
</dbReference>
<proteinExistence type="predicted"/>
<evidence type="ECO:0000313" key="3">
    <source>
        <dbReference type="Proteomes" id="UP000007110"/>
    </source>
</evidence>
<dbReference type="OrthoDB" id="10032694at2759"/>
<sequence length="642" mass="72877">MHKAQVSSDQCAPSTLRHRSETLLQARDLTSGGATSAQLTHEVKFRKLASDLDSLMTGTSIRIPDGEMLDLKVGLGLSWTRHRKLKRWLKERKVLSEGEKASRAQQAEIIGDNLVGKWLPFQFHNDDLHCIEYLRAPMVIVSSLQHKVLQLLEDYDKLNLLTWSHGIPNNEIWLKLGGDKGGSSFKLAIEVANLTNPNSLRNTVIVAVFKAGDNTFNLSLALQEFSQQVDMLMATTWRGKTLRLFLCGDYEFLTKAYGLTGPNGRHCCLYCEIAKAQMVVPQHVRGPSPSRTLSSLQKNLEEFKTDEVAKLHFNVVREPLFRIPIDQVCPPGLHISLGLFLKHFISMERRCHELDVKIAEQLSHAATIPEVNLQGLACLIQHQSLQRKITEAESEEKDFLEQLSCFVTLYPDESQPVKLLQEAAAEKEKEKKQLEKEIKKLPKVPQGSGPVAASLDRALQGMQVKRQAYHGKSFVGNHVHKCLKEENIAIITTAIVETTTKLCPSLKEEAEEVAASYRTLLNLYGRCHRAFNLKHFMTDEDISQLDHDIKAYLIFFREKWPTETNPPKLHLTEDHIIPWLRRWRAPFGLMGEQGIESLHSHLNTIESDLRGFNNSLDILLHTVKTHWVHSNPRCYGKEENKS</sequence>
<accession>A0A7M7NF87</accession>
<organism evidence="2 3">
    <name type="scientific">Strongylocentrotus purpuratus</name>
    <name type="common">Purple sea urchin</name>
    <dbReference type="NCBI Taxonomy" id="7668"/>
    <lineage>
        <taxon>Eukaryota</taxon>
        <taxon>Metazoa</taxon>
        <taxon>Echinodermata</taxon>
        <taxon>Eleutherozoa</taxon>
        <taxon>Echinozoa</taxon>
        <taxon>Echinoidea</taxon>
        <taxon>Euechinoidea</taxon>
        <taxon>Echinacea</taxon>
        <taxon>Camarodonta</taxon>
        <taxon>Echinidea</taxon>
        <taxon>Strongylocentrotidae</taxon>
        <taxon>Strongylocentrotus</taxon>
    </lineage>
</organism>
<feature type="coiled-coil region" evidence="1">
    <location>
        <begin position="382"/>
        <end position="444"/>
    </location>
</feature>
<dbReference type="Pfam" id="PF06918">
    <property type="entry name" value="DUF1280"/>
    <property type="match status" value="1"/>
</dbReference>
<reference evidence="2" key="2">
    <citation type="submission" date="2021-01" db="UniProtKB">
        <authorList>
            <consortium name="EnsemblMetazoa"/>
        </authorList>
    </citation>
    <scope>IDENTIFICATION</scope>
</reference>